<comment type="caution">
    <text evidence="3">The sequence shown here is derived from an EMBL/GenBank/DDBJ whole genome shotgun (WGS) entry which is preliminary data.</text>
</comment>
<proteinExistence type="predicted"/>
<evidence type="ECO:0000313" key="3">
    <source>
        <dbReference type="EMBL" id="RDV13744.1"/>
    </source>
</evidence>
<evidence type="ECO:0000259" key="2">
    <source>
        <dbReference type="Pfam" id="PF02517"/>
    </source>
</evidence>
<accession>A0A3D8L8P3</accession>
<keyword evidence="1" id="KW-0812">Transmembrane</keyword>
<dbReference type="InterPro" id="IPR003675">
    <property type="entry name" value="Rce1/LyrA-like_dom"/>
</dbReference>
<sequence length="219" mass="24619">MHSLSKLNELESGSSILLSLLILPITFASFFFLPQLLGKTAGYLASFCIYWIYCLLHGLQLKRGNLAKLYAWPPLNMQNVLLLFLCFVPAVGAFFAAFLKSYNQLNSTLFFILAAAALVNGFIEEFYWRGAFISRYKKHIGLAFVFPAVLFGLWHISVYAAYGITYQGGFLPLVGGAFFMGCLWGYTAYKQQRVLAPTLAHILTNFFAFSGLLVDNWVR</sequence>
<dbReference type="Pfam" id="PF02517">
    <property type="entry name" value="Rce1-like"/>
    <property type="match status" value="1"/>
</dbReference>
<name>A0A3D8L8P3_9BACT</name>
<dbReference type="OrthoDB" id="6301065at2"/>
<gene>
    <name evidence="3" type="ORF">DXT99_18475</name>
</gene>
<dbReference type="AlphaFoldDB" id="A0A3D8L8P3"/>
<evidence type="ECO:0000256" key="1">
    <source>
        <dbReference type="SAM" id="Phobius"/>
    </source>
</evidence>
<dbReference type="GO" id="GO:0080120">
    <property type="term" value="P:CAAX-box protein maturation"/>
    <property type="evidence" value="ECO:0007669"/>
    <property type="project" value="UniProtKB-ARBA"/>
</dbReference>
<keyword evidence="1" id="KW-1133">Transmembrane helix</keyword>
<organism evidence="3 4">
    <name type="scientific">Pontibacter diazotrophicus</name>
    <dbReference type="NCBI Taxonomy" id="1400979"/>
    <lineage>
        <taxon>Bacteria</taxon>
        <taxon>Pseudomonadati</taxon>
        <taxon>Bacteroidota</taxon>
        <taxon>Cytophagia</taxon>
        <taxon>Cytophagales</taxon>
        <taxon>Hymenobacteraceae</taxon>
        <taxon>Pontibacter</taxon>
    </lineage>
</organism>
<protein>
    <submittedName>
        <fullName evidence="3">CPBP family intramembrane metalloprotease</fullName>
    </submittedName>
</protein>
<dbReference type="EMBL" id="QRGR01000021">
    <property type="protein sequence ID" value="RDV13744.1"/>
    <property type="molecule type" value="Genomic_DNA"/>
</dbReference>
<feature type="transmembrane region" description="Helical" evidence="1">
    <location>
        <begin position="140"/>
        <end position="162"/>
    </location>
</feature>
<keyword evidence="3" id="KW-0482">Metalloprotease</keyword>
<keyword evidence="1" id="KW-0472">Membrane</keyword>
<feature type="transmembrane region" description="Helical" evidence="1">
    <location>
        <begin position="194"/>
        <end position="214"/>
    </location>
</feature>
<keyword evidence="3" id="KW-0645">Protease</keyword>
<feature type="transmembrane region" description="Helical" evidence="1">
    <location>
        <begin position="168"/>
        <end position="187"/>
    </location>
</feature>
<feature type="transmembrane region" description="Helical" evidence="1">
    <location>
        <begin position="80"/>
        <end position="99"/>
    </location>
</feature>
<dbReference type="RefSeq" id="WP_115567053.1">
    <property type="nucleotide sequence ID" value="NZ_QRGR01000021.1"/>
</dbReference>
<feature type="transmembrane region" description="Helical" evidence="1">
    <location>
        <begin position="40"/>
        <end position="59"/>
    </location>
</feature>
<feature type="domain" description="CAAX prenyl protease 2/Lysostaphin resistance protein A-like" evidence="2">
    <location>
        <begin position="108"/>
        <end position="207"/>
    </location>
</feature>
<keyword evidence="4" id="KW-1185">Reference proteome</keyword>
<dbReference type="GO" id="GO:0006508">
    <property type="term" value="P:proteolysis"/>
    <property type="evidence" value="ECO:0007669"/>
    <property type="project" value="UniProtKB-KW"/>
</dbReference>
<reference evidence="4" key="1">
    <citation type="submission" date="2018-08" db="EMBL/GenBank/DDBJ databases">
        <authorList>
            <person name="Liu Z.-W."/>
            <person name="Du Z.-J."/>
        </authorList>
    </citation>
    <scope>NUCLEOTIDE SEQUENCE [LARGE SCALE GENOMIC DNA]</scope>
    <source>
        <strain evidence="4">H4X</strain>
    </source>
</reference>
<dbReference type="GO" id="GO:0004175">
    <property type="term" value="F:endopeptidase activity"/>
    <property type="evidence" value="ECO:0007669"/>
    <property type="project" value="UniProtKB-ARBA"/>
</dbReference>
<feature type="transmembrane region" description="Helical" evidence="1">
    <location>
        <begin position="12"/>
        <end position="34"/>
    </location>
</feature>
<keyword evidence="3" id="KW-0378">Hydrolase</keyword>
<feature type="transmembrane region" description="Helical" evidence="1">
    <location>
        <begin position="105"/>
        <end position="128"/>
    </location>
</feature>
<evidence type="ECO:0000313" key="4">
    <source>
        <dbReference type="Proteomes" id="UP000256708"/>
    </source>
</evidence>
<dbReference type="Proteomes" id="UP000256708">
    <property type="component" value="Unassembled WGS sequence"/>
</dbReference>
<dbReference type="GO" id="GO:0008237">
    <property type="term" value="F:metallopeptidase activity"/>
    <property type="evidence" value="ECO:0007669"/>
    <property type="project" value="UniProtKB-KW"/>
</dbReference>